<sequence length="100" mass="11094">MKQAGHLEALSDLVSSVDPGHAYVGIQAKQITWPCLLLNGQLVSDGDHLSILVIDSWVVGEVRQDQHGWYLLTPARVGIRLSAGLTARFEWEEEEEARES</sequence>
<dbReference type="AlphaFoldDB" id="A0A8J3N7E1"/>
<comment type="caution">
    <text evidence="1">The sequence shown here is derived from an EMBL/GenBank/DDBJ whole genome shotgun (WGS) entry which is preliminary data.</text>
</comment>
<dbReference type="EMBL" id="BNJK01000002">
    <property type="protein sequence ID" value="GHO98513.1"/>
    <property type="molecule type" value="Genomic_DNA"/>
</dbReference>
<dbReference type="Proteomes" id="UP000597444">
    <property type="component" value="Unassembled WGS sequence"/>
</dbReference>
<evidence type="ECO:0000313" key="2">
    <source>
        <dbReference type="Proteomes" id="UP000597444"/>
    </source>
</evidence>
<organism evidence="1 2">
    <name type="scientific">Reticulibacter mediterranei</name>
    <dbReference type="NCBI Taxonomy" id="2778369"/>
    <lineage>
        <taxon>Bacteria</taxon>
        <taxon>Bacillati</taxon>
        <taxon>Chloroflexota</taxon>
        <taxon>Ktedonobacteria</taxon>
        <taxon>Ktedonobacterales</taxon>
        <taxon>Reticulibacteraceae</taxon>
        <taxon>Reticulibacter</taxon>
    </lineage>
</organism>
<proteinExistence type="predicted"/>
<name>A0A8J3N7E1_9CHLR</name>
<dbReference type="RefSeq" id="WP_220209243.1">
    <property type="nucleotide sequence ID" value="NZ_BNJK01000002.1"/>
</dbReference>
<keyword evidence="2" id="KW-1185">Reference proteome</keyword>
<evidence type="ECO:0000313" key="1">
    <source>
        <dbReference type="EMBL" id="GHO98513.1"/>
    </source>
</evidence>
<protein>
    <submittedName>
        <fullName evidence="1">Uncharacterized protein</fullName>
    </submittedName>
</protein>
<accession>A0A8J3N7E1</accession>
<gene>
    <name evidence="1" type="ORF">KSF_085610</name>
</gene>
<reference evidence="1" key="1">
    <citation type="submission" date="2020-10" db="EMBL/GenBank/DDBJ databases">
        <title>Taxonomic study of unclassified bacteria belonging to the class Ktedonobacteria.</title>
        <authorList>
            <person name="Yabe S."/>
            <person name="Wang C.M."/>
            <person name="Zheng Y."/>
            <person name="Sakai Y."/>
            <person name="Cavaletti L."/>
            <person name="Monciardini P."/>
            <person name="Donadio S."/>
        </authorList>
    </citation>
    <scope>NUCLEOTIDE SEQUENCE</scope>
    <source>
        <strain evidence="1">ID150040</strain>
    </source>
</reference>